<dbReference type="InterPro" id="IPR048364">
    <property type="entry name" value="Hikeshi-like_C"/>
</dbReference>
<proteinExistence type="predicted"/>
<dbReference type="PANTHER" id="PTHR12925:SF0">
    <property type="entry name" value="PROTEIN HIKESHI"/>
    <property type="match status" value="1"/>
</dbReference>
<dbReference type="Pfam" id="PF21057">
    <property type="entry name" value="Hikeshi-like_C"/>
    <property type="match status" value="1"/>
</dbReference>
<protein>
    <recommendedName>
        <fullName evidence="1">Hikeshi-like C-terminal domain-containing protein</fullName>
    </recommendedName>
</protein>
<dbReference type="EMBL" id="JBDODL010002340">
    <property type="protein sequence ID" value="MES1922176.1"/>
    <property type="molecule type" value="Genomic_DNA"/>
</dbReference>
<evidence type="ECO:0000313" key="2">
    <source>
        <dbReference type="EMBL" id="MES1922176.1"/>
    </source>
</evidence>
<reference evidence="2 3" key="1">
    <citation type="journal article" date="2024" name="BMC Biol.">
        <title>Comparative genomics of Ascetosporea gives new insight into the evolutionary basis for animal parasitism in Rhizaria.</title>
        <authorList>
            <person name="Hiltunen Thoren M."/>
            <person name="Onut-Brannstrom I."/>
            <person name="Alfjorden A."/>
            <person name="Peckova H."/>
            <person name="Swords F."/>
            <person name="Hooper C."/>
            <person name="Holzer A.S."/>
            <person name="Bass D."/>
            <person name="Burki F."/>
        </authorList>
    </citation>
    <scope>NUCLEOTIDE SEQUENCE [LARGE SCALE GENOMIC DNA]</scope>
    <source>
        <strain evidence="2">20-A016</strain>
    </source>
</reference>
<dbReference type="Proteomes" id="UP001439008">
    <property type="component" value="Unassembled WGS sequence"/>
</dbReference>
<dbReference type="InterPro" id="IPR031318">
    <property type="entry name" value="OPI10"/>
</dbReference>
<name>A0ABV2AR76_9EUKA</name>
<organism evidence="2 3">
    <name type="scientific">Bonamia ostreae</name>
    <dbReference type="NCBI Taxonomy" id="126728"/>
    <lineage>
        <taxon>Eukaryota</taxon>
        <taxon>Sar</taxon>
        <taxon>Rhizaria</taxon>
        <taxon>Endomyxa</taxon>
        <taxon>Ascetosporea</taxon>
        <taxon>Haplosporida</taxon>
        <taxon>Bonamia</taxon>
    </lineage>
</organism>
<feature type="domain" description="Hikeshi-like C-terminal" evidence="1">
    <location>
        <begin position="136"/>
        <end position="188"/>
    </location>
</feature>
<keyword evidence="3" id="KW-1185">Reference proteome</keyword>
<comment type="caution">
    <text evidence="2">The sequence shown here is derived from an EMBL/GenBank/DDBJ whole genome shotgun (WGS) entry which is preliminary data.</text>
</comment>
<evidence type="ECO:0000259" key="1">
    <source>
        <dbReference type="Pfam" id="PF21057"/>
    </source>
</evidence>
<accession>A0ABV2AR76</accession>
<dbReference type="PANTHER" id="PTHR12925">
    <property type="entry name" value="HIKESHI FAMILY MEMBER"/>
    <property type="match status" value="1"/>
</dbReference>
<sequence length="188" mass="21325">MQIIVLVPGRPIISELVSAGEGKYTVDLQSPNQIAVFTLSVLPNQLPTGYGIGVQYSLDNFQNWDFVGVINDNCPTATCKFFVNNETEFKGDAPWSVVPSNALSSTVRLGFAVLPNQSLKALWERNEKTKHENKIKYAQKIARNLVDYLTSFTNSQNRGVFEVSDSRLENWYQKFCRKLNFDSKFMKE</sequence>
<evidence type="ECO:0000313" key="3">
    <source>
        <dbReference type="Proteomes" id="UP001439008"/>
    </source>
</evidence>
<gene>
    <name evidence="2" type="ORF">MHBO_003692</name>
</gene>